<dbReference type="SUPFAM" id="SSF52833">
    <property type="entry name" value="Thioredoxin-like"/>
    <property type="match status" value="1"/>
</dbReference>
<feature type="chain" id="PRO_5032428436" evidence="1">
    <location>
        <begin position="22"/>
        <end position="253"/>
    </location>
</feature>
<dbReference type="RefSeq" id="WP_131452974.1">
    <property type="nucleotide sequence ID" value="NZ_BMJK01000001.1"/>
</dbReference>
<evidence type="ECO:0000256" key="1">
    <source>
        <dbReference type="SAM" id="SignalP"/>
    </source>
</evidence>
<feature type="domain" description="Thioredoxin-like fold" evidence="2">
    <location>
        <begin position="61"/>
        <end position="246"/>
    </location>
</feature>
<dbReference type="Gene3D" id="3.40.30.10">
    <property type="entry name" value="Glutaredoxin"/>
    <property type="match status" value="1"/>
</dbReference>
<evidence type="ECO:0000313" key="4">
    <source>
        <dbReference type="Proteomes" id="UP000460626"/>
    </source>
</evidence>
<proteinExistence type="predicted"/>
<reference evidence="3 4" key="1">
    <citation type="submission" date="2019-12" db="EMBL/GenBank/DDBJ databases">
        <title>Genomic-based taxomic classification of the family Erythrobacteraceae.</title>
        <authorList>
            <person name="Xu L."/>
        </authorList>
    </citation>
    <scope>NUCLEOTIDE SEQUENCE [LARGE SCALE GENOMIC DNA]</scope>
    <source>
        <strain evidence="3 4">RC4-10-4</strain>
    </source>
</reference>
<dbReference type="InterPro" id="IPR012336">
    <property type="entry name" value="Thioredoxin-like_fold"/>
</dbReference>
<dbReference type="Proteomes" id="UP000460626">
    <property type="component" value="Unassembled WGS sequence"/>
</dbReference>
<gene>
    <name evidence="3" type="ORF">GRI62_08925</name>
</gene>
<dbReference type="PROSITE" id="PS51257">
    <property type="entry name" value="PROKAR_LIPOPROTEIN"/>
    <property type="match status" value="1"/>
</dbReference>
<protein>
    <submittedName>
        <fullName evidence="3">Thioredoxin domain-containing protein</fullName>
    </submittedName>
</protein>
<keyword evidence="1" id="KW-0732">Signal</keyword>
<sequence>MSPSRRFALALLAAPLTLALAACGDEADGEAALVGEPVAAAPAPAGSSWSEQAVRTEAGGWQVGNPDAPIKLVEYGSLTCPACGQFSVDGAEALQRDYIDTGRVSFEFRSFMIHGVPDLVLTRMLECGAVTSAVPLADQVWQSMMAGTPPFDTTNGAALEQANALPEAQRLVALADAAGTLDFFAARGISKDQAATCLADFEAAQALSEKTQAAAEGDSVTRTPTFFINGRQIEESSWTGVEAALQRAGAREE</sequence>
<dbReference type="OrthoDB" id="8478320at2"/>
<organism evidence="3 4">
    <name type="scientific">Aurantiacibacter arachoides</name>
    <dbReference type="NCBI Taxonomy" id="1850444"/>
    <lineage>
        <taxon>Bacteria</taxon>
        <taxon>Pseudomonadati</taxon>
        <taxon>Pseudomonadota</taxon>
        <taxon>Alphaproteobacteria</taxon>
        <taxon>Sphingomonadales</taxon>
        <taxon>Erythrobacteraceae</taxon>
        <taxon>Aurantiacibacter</taxon>
    </lineage>
</organism>
<dbReference type="Gene3D" id="1.10.40.110">
    <property type="match status" value="1"/>
</dbReference>
<evidence type="ECO:0000259" key="2">
    <source>
        <dbReference type="Pfam" id="PF13462"/>
    </source>
</evidence>
<keyword evidence="4" id="KW-1185">Reference proteome</keyword>
<dbReference type="EMBL" id="WTYH01000001">
    <property type="protein sequence ID" value="MXO93728.1"/>
    <property type="molecule type" value="Genomic_DNA"/>
</dbReference>
<evidence type="ECO:0000313" key="3">
    <source>
        <dbReference type="EMBL" id="MXO93728.1"/>
    </source>
</evidence>
<name>A0A845A1C7_9SPHN</name>
<dbReference type="Pfam" id="PF13462">
    <property type="entry name" value="Thioredoxin_4"/>
    <property type="match status" value="1"/>
</dbReference>
<feature type="signal peptide" evidence="1">
    <location>
        <begin position="1"/>
        <end position="21"/>
    </location>
</feature>
<dbReference type="InterPro" id="IPR036249">
    <property type="entry name" value="Thioredoxin-like_sf"/>
</dbReference>
<comment type="caution">
    <text evidence="3">The sequence shown here is derived from an EMBL/GenBank/DDBJ whole genome shotgun (WGS) entry which is preliminary data.</text>
</comment>
<accession>A0A845A1C7</accession>
<dbReference type="AlphaFoldDB" id="A0A845A1C7"/>